<dbReference type="GO" id="GO:0016881">
    <property type="term" value="F:acid-amino acid ligase activity"/>
    <property type="evidence" value="ECO:0007669"/>
    <property type="project" value="UniProtKB-ARBA"/>
</dbReference>
<gene>
    <name evidence="4" type="ORF">FCV50_17385</name>
</gene>
<dbReference type="RefSeq" id="WP_136980938.1">
    <property type="nucleotide sequence ID" value="NZ_SYUV01000062.1"/>
</dbReference>
<dbReference type="InterPro" id="IPR007310">
    <property type="entry name" value="Aerobactin_biosyn_IucA/IucC_N"/>
</dbReference>
<accession>A0A4U1Z7A2</accession>
<comment type="similarity">
    <text evidence="1">Belongs to the IucA/IucC family.</text>
</comment>
<evidence type="ECO:0000259" key="2">
    <source>
        <dbReference type="Pfam" id="PF04183"/>
    </source>
</evidence>
<proteinExistence type="inferred from homology"/>
<protein>
    <submittedName>
        <fullName evidence="4">N(2)-citryl-N(6)-acetyl-N(6)-hydroxylysine synthase</fullName>
    </submittedName>
</protein>
<evidence type="ECO:0000259" key="3">
    <source>
        <dbReference type="Pfam" id="PF06276"/>
    </source>
</evidence>
<sequence>MNRKNDRLNLESSNKQVRGNDPSIACFLNSLARESQFIQIQRSEGRYIFQLSLSENRVIQIPLSYHSELGSHEYDLPALLLTEDAYHALSIEDLIDHIVSEPALVGILSDEQKQVFVTRVLESHNNTKQAIEHSPYREQLFSEKLNFKVAEQGLLIGHSFHPAPKSREQFSLSDAKQYSPELGGHFQLYWLVVDEVLLEVGSSAEIHFAQRMHNLIAHDERLTNLSVEAKTKGKCLLPVHPWQWQVMSDNLSVQNYLASGQVENLGQIGVTWYPTSSTRSLYAPSLPYMLKFSLSVKLTNSIRNLSLKEVIRGTRLNELFQQPELSCEVGHVNGFQVMQEPAYIGLKNIDGNVIDESLVAFRDNPLVNTPNQEAVVLATLTQQNPYDSGTSLASERIRHYASQQVKSDVVVAKQWFEAYCDHAVVPLFHLQANLGVVFLAHQQNIVMQLEEGFPVGMYYRDCQGTGYTDLAFTLFGDKLGDEKEALENYWSQEKVRRYFAYYLIINSTFNLVSAICASLDVEESQLIEILHQKLALLLQSGVKDDRCLRYVLTSETLCCKGNFFCYLQNFNENSIPDPAVIYFDMPNPLVRVKEVAHA</sequence>
<feature type="domain" description="Aerobactin siderophore biosynthesis IucA/IucC-like C-terminal" evidence="3">
    <location>
        <begin position="414"/>
        <end position="573"/>
    </location>
</feature>
<evidence type="ECO:0000313" key="4">
    <source>
        <dbReference type="EMBL" id="TKF28956.1"/>
    </source>
</evidence>
<dbReference type="InterPro" id="IPR022770">
    <property type="entry name" value="IucA/IucC-like_C"/>
</dbReference>
<name>A0A4U1Z7A2_9VIBR</name>
<dbReference type="PANTHER" id="PTHR34384:SF5">
    <property type="entry name" value="L-2,3-DIAMINOPROPANOATE--CITRATE LIGASE"/>
    <property type="match status" value="1"/>
</dbReference>
<dbReference type="EMBL" id="SYUV01000062">
    <property type="protein sequence ID" value="TKF28956.1"/>
    <property type="molecule type" value="Genomic_DNA"/>
</dbReference>
<dbReference type="Proteomes" id="UP000307574">
    <property type="component" value="Unassembled WGS sequence"/>
</dbReference>
<evidence type="ECO:0000313" key="5">
    <source>
        <dbReference type="Proteomes" id="UP000307574"/>
    </source>
</evidence>
<dbReference type="InterPro" id="IPR037455">
    <property type="entry name" value="LucA/IucC-like"/>
</dbReference>
<reference evidence="4 5" key="1">
    <citation type="submission" date="2019-04" db="EMBL/GenBank/DDBJ databases">
        <title>A reverse ecology approach based on a biological definition of microbial populations.</title>
        <authorList>
            <person name="Arevalo P."/>
            <person name="Vaninsberghe D."/>
            <person name="Elsherbini J."/>
            <person name="Gore J."/>
            <person name="Polz M."/>
        </authorList>
    </citation>
    <scope>NUCLEOTIDE SEQUENCE [LARGE SCALE GENOMIC DNA]</scope>
    <source>
        <strain evidence="4 5">10N.261.46.F4</strain>
    </source>
</reference>
<dbReference type="Gene3D" id="1.10.510.40">
    <property type="match status" value="1"/>
</dbReference>
<dbReference type="Pfam" id="PF04183">
    <property type="entry name" value="IucA_IucC"/>
    <property type="match status" value="1"/>
</dbReference>
<dbReference type="AlphaFoldDB" id="A0A4U1Z7A2"/>
<comment type="caution">
    <text evidence="4">The sequence shown here is derived from an EMBL/GenBank/DDBJ whole genome shotgun (WGS) entry which is preliminary data.</text>
</comment>
<feature type="domain" description="Aerobactin siderophore biosynthesis IucA/IucC N-terminal" evidence="2">
    <location>
        <begin position="147"/>
        <end position="382"/>
    </location>
</feature>
<dbReference type="Pfam" id="PF06276">
    <property type="entry name" value="FhuF"/>
    <property type="match status" value="1"/>
</dbReference>
<dbReference type="PANTHER" id="PTHR34384">
    <property type="entry name" value="L-2,3-DIAMINOPROPANOATE--CITRATE LIGASE"/>
    <property type="match status" value="1"/>
</dbReference>
<organism evidence="4 5">
    <name type="scientific">Vibrio kanaloae</name>
    <dbReference type="NCBI Taxonomy" id="170673"/>
    <lineage>
        <taxon>Bacteria</taxon>
        <taxon>Pseudomonadati</taxon>
        <taxon>Pseudomonadota</taxon>
        <taxon>Gammaproteobacteria</taxon>
        <taxon>Vibrionales</taxon>
        <taxon>Vibrionaceae</taxon>
        <taxon>Vibrio</taxon>
    </lineage>
</organism>
<dbReference type="GO" id="GO:0019290">
    <property type="term" value="P:siderophore biosynthetic process"/>
    <property type="evidence" value="ECO:0007669"/>
    <property type="project" value="InterPro"/>
</dbReference>
<evidence type="ECO:0000256" key="1">
    <source>
        <dbReference type="ARBA" id="ARBA00007832"/>
    </source>
</evidence>